<dbReference type="SUPFAM" id="SSF117281">
    <property type="entry name" value="Kelch motif"/>
    <property type="match status" value="2"/>
</dbReference>
<sequence length="446" mass="45033">MSSIAISPDPVYIGIGTTLQLAATGTYSNGTTADLTSQVTWTSANSAVATVAASGVVNAVGASGATTTISASLGSVIAPAVTLTITSAVSVSSYGLNFARYDHTATLLNDGTGRVLVAGGYNNVALASAELYDPATAKWITTNGNMGVGRRDHTATLLSTGQVLLIGGGTASGDLDSAELYTPSTDTWVSYPHILTTTRSYHTATLLNPLVNGGKDLVLVVGGSVPAPGSTAITADLYEPSIAASAVAVPDSSPRYSHTATLLANNSVLVAGGFDSAAASVLATAELFDPMGTTEQQTDNLKTGRYLHSATLLQDGRVLVVGGLDALGNALASAELYDPTAASGSKWTSTGNLTIPRFGHIATLMPNGQVLVMGGRNASNPTLSSAEIYDSATGKWSGTANLQTGRAVYSATLLNKGTNAGSVLVVGGEGTVNGNYVVLSSVEIHN</sequence>
<dbReference type="Pfam" id="PF24681">
    <property type="entry name" value="Kelch_KLHDC2_KLHL20_DRC7"/>
    <property type="match status" value="1"/>
</dbReference>
<keyword evidence="1" id="KW-0880">Kelch repeat</keyword>
<dbReference type="InterPro" id="IPR008964">
    <property type="entry name" value="Invasin/intimin_cell_adhesion"/>
</dbReference>
<dbReference type="PANTHER" id="PTHR24412:SF441">
    <property type="entry name" value="KELCH-LIKE PROTEIN 28"/>
    <property type="match status" value="1"/>
</dbReference>
<dbReference type="InterPro" id="IPR006652">
    <property type="entry name" value="Kelch_1"/>
</dbReference>
<reference evidence="4" key="1">
    <citation type="submission" date="2016-10" db="EMBL/GenBank/DDBJ databases">
        <title>Sequence of Gallionella enrichment culture.</title>
        <authorList>
            <person name="Poehlein A."/>
            <person name="Muehling M."/>
            <person name="Daniel R."/>
        </authorList>
    </citation>
    <scope>NUCLEOTIDE SEQUENCE</scope>
</reference>
<organism evidence="4">
    <name type="scientific">mine drainage metagenome</name>
    <dbReference type="NCBI Taxonomy" id="410659"/>
    <lineage>
        <taxon>unclassified sequences</taxon>
        <taxon>metagenomes</taxon>
        <taxon>ecological metagenomes</taxon>
    </lineage>
</organism>
<dbReference type="SMART" id="SM00635">
    <property type="entry name" value="BID_2"/>
    <property type="match status" value="1"/>
</dbReference>
<dbReference type="EMBL" id="MLJW01000022">
    <property type="protein sequence ID" value="OIR10756.1"/>
    <property type="molecule type" value="Genomic_DNA"/>
</dbReference>
<dbReference type="Gene3D" id="2.120.10.80">
    <property type="entry name" value="Kelch-type beta propeller"/>
    <property type="match status" value="2"/>
</dbReference>
<evidence type="ECO:0000313" key="4">
    <source>
        <dbReference type="EMBL" id="OIR10756.1"/>
    </source>
</evidence>
<gene>
    <name evidence="4" type="ORF">GALL_75270</name>
</gene>
<keyword evidence="2" id="KW-0677">Repeat</keyword>
<dbReference type="Pfam" id="PF01344">
    <property type="entry name" value="Kelch_1"/>
    <property type="match status" value="1"/>
</dbReference>
<evidence type="ECO:0000259" key="3">
    <source>
        <dbReference type="SMART" id="SM00635"/>
    </source>
</evidence>
<dbReference type="PANTHER" id="PTHR24412">
    <property type="entry name" value="KELCH PROTEIN"/>
    <property type="match status" value="1"/>
</dbReference>
<feature type="domain" description="BIG2" evidence="3">
    <location>
        <begin position="2"/>
        <end position="83"/>
    </location>
</feature>
<dbReference type="InterPro" id="IPR003343">
    <property type="entry name" value="Big_2"/>
</dbReference>
<accession>A0A1J5TAE2</accession>
<evidence type="ECO:0000256" key="1">
    <source>
        <dbReference type="ARBA" id="ARBA00022441"/>
    </source>
</evidence>
<dbReference type="SMART" id="SM00612">
    <property type="entry name" value="Kelch"/>
    <property type="match status" value="5"/>
</dbReference>
<dbReference type="AlphaFoldDB" id="A0A1J5TAE2"/>
<dbReference type="Gene3D" id="2.60.40.1080">
    <property type="match status" value="1"/>
</dbReference>
<name>A0A1J5TAE2_9ZZZZ</name>
<protein>
    <submittedName>
        <fullName evidence="4">Kelch motif protein</fullName>
    </submittedName>
</protein>
<dbReference type="SUPFAM" id="SSF49373">
    <property type="entry name" value="Invasin/intimin cell-adhesion fragments"/>
    <property type="match status" value="1"/>
</dbReference>
<evidence type="ECO:0000256" key="2">
    <source>
        <dbReference type="ARBA" id="ARBA00022737"/>
    </source>
</evidence>
<proteinExistence type="predicted"/>
<comment type="caution">
    <text evidence="4">The sequence shown here is derived from an EMBL/GenBank/DDBJ whole genome shotgun (WGS) entry which is preliminary data.</text>
</comment>
<dbReference type="InterPro" id="IPR015915">
    <property type="entry name" value="Kelch-typ_b-propeller"/>
</dbReference>
<dbReference type="Pfam" id="PF02368">
    <property type="entry name" value="Big_2"/>
    <property type="match status" value="1"/>
</dbReference>